<sequence>MGGVEKRRFAGRCKITNVSKIPSVCISRTRNPGILKLRDTVEESVSKRYSNPGRNSSMAKCLKVVTHFSH</sequence>
<reference evidence="2" key="1">
    <citation type="submission" date="2016-11" db="UniProtKB">
        <authorList>
            <consortium name="WormBaseParasite"/>
        </authorList>
    </citation>
    <scope>IDENTIFICATION</scope>
</reference>
<evidence type="ECO:0000313" key="2">
    <source>
        <dbReference type="WBParaSite" id="Csp11.Scaffold590.g5083.t1"/>
    </source>
</evidence>
<name>A0A1I7TE93_9PELO</name>
<evidence type="ECO:0000313" key="1">
    <source>
        <dbReference type="Proteomes" id="UP000095282"/>
    </source>
</evidence>
<dbReference type="Proteomes" id="UP000095282">
    <property type="component" value="Unplaced"/>
</dbReference>
<dbReference type="AlphaFoldDB" id="A0A1I7TE93"/>
<keyword evidence="1" id="KW-1185">Reference proteome</keyword>
<dbReference type="WBParaSite" id="Csp11.Scaffold590.g5083.t1">
    <property type="protein sequence ID" value="Csp11.Scaffold590.g5083.t1"/>
    <property type="gene ID" value="Csp11.Scaffold590.g5083"/>
</dbReference>
<protein>
    <submittedName>
        <fullName evidence="2">Ovule protein</fullName>
    </submittedName>
</protein>
<proteinExistence type="predicted"/>
<accession>A0A1I7TE93</accession>
<organism evidence="1 2">
    <name type="scientific">Caenorhabditis tropicalis</name>
    <dbReference type="NCBI Taxonomy" id="1561998"/>
    <lineage>
        <taxon>Eukaryota</taxon>
        <taxon>Metazoa</taxon>
        <taxon>Ecdysozoa</taxon>
        <taxon>Nematoda</taxon>
        <taxon>Chromadorea</taxon>
        <taxon>Rhabditida</taxon>
        <taxon>Rhabditina</taxon>
        <taxon>Rhabditomorpha</taxon>
        <taxon>Rhabditoidea</taxon>
        <taxon>Rhabditidae</taxon>
        <taxon>Peloderinae</taxon>
        <taxon>Caenorhabditis</taxon>
    </lineage>
</organism>